<dbReference type="InterPro" id="IPR020845">
    <property type="entry name" value="AMP-binding_CS"/>
</dbReference>
<dbReference type="Proteomes" id="UP001497602">
    <property type="component" value="Unassembled WGS sequence"/>
</dbReference>
<proteinExistence type="predicted"/>
<name>A0ABM9PHY3_9FLAO</name>
<evidence type="ECO:0000256" key="2">
    <source>
        <dbReference type="ARBA" id="ARBA00022832"/>
    </source>
</evidence>
<dbReference type="InterPro" id="IPR000873">
    <property type="entry name" value="AMP-dep_synth/lig_dom"/>
</dbReference>
<organism evidence="5 6">
    <name type="scientific">Tenacibaculum vairaonense</name>
    <dbReference type="NCBI Taxonomy" id="3137860"/>
    <lineage>
        <taxon>Bacteria</taxon>
        <taxon>Pseudomonadati</taxon>
        <taxon>Bacteroidota</taxon>
        <taxon>Flavobacteriia</taxon>
        <taxon>Flavobacteriales</taxon>
        <taxon>Flavobacteriaceae</taxon>
        <taxon>Tenacibaculum</taxon>
    </lineage>
</organism>
<dbReference type="PANTHER" id="PTHR43272:SF32">
    <property type="entry name" value="AMP-DEPENDENT SYNTHETASE_LIGASE DOMAIN-CONTAINING PROTEIN"/>
    <property type="match status" value="1"/>
</dbReference>
<dbReference type="CDD" id="cd05907">
    <property type="entry name" value="VL_LC_FACS_like"/>
    <property type="match status" value="1"/>
</dbReference>
<protein>
    <submittedName>
        <fullName evidence="5">Long-chain acyl-CoA synthetase</fullName>
        <ecNumber evidence="5">6.2.1.3</ecNumber>
    </submittedName>
</protein>
<dbReference type="InterPro" id="IPR020459">
    <property type="entry name" value="AMP-binding"/>
</dbReference>
<dbReference type="EMBL" id="CAXJRC010000004">
    <property type="protein sequence ID" value="CAL2105181.1"/>
    <property type="molecule type" value="Genomic_DNA"/>
</dbReference>
<keyword evidence="3" id="KW-0443">Lipid metabolism</keyword>
<dbReference type="RefSeq" id="WP_348737000.1">
    <property type="nucleotide sequence ID" value="NZ_CAXJRC010000004.1"/>
</dbReference>
<dbReference type="InterPro" id="IPR042099">
    <property type="entry name" value="ANL_N_sf"/>
</dbReference>
<accession>A0ABM9PHY3</accession>
<dbReference type="PANTHER" id="PTHR43272">
    <property type="entry name" value="LONG-CHAIN-FATTY-ACID--COA LIGASE"/>
    <property type="match status" value="1"/>
</dbReference>
<dbReference type="Pfam" id="PF00501">
    <property type="entry name" value="AMP-binding"/>
    <property type="match status" value="1"/>
</dbReference>
<evidence type="ECO:0000259" key="4">
    <source>
        <dbReference type="Pfam" id="PF00501"/>
    </source>
</evidence>
<keyword evidence="6" id="KW-1185">Reference proteome</keyword>
<comment type="caution">
    <text evidence="5">The sequence shown here is derived from an EMBL/GenBank/DDBJ whole genome shotgun (WGS) entry which is preliminary data.</text>
</comment>
<evidence type="ECO:0000313" key="5">
    <source>
        <dbReference type="EMBL" id="CAL2105181.1"/>
    </source>
</evidence>
<dbReference type="EC" id="6.2.1.3" evidence="5"/>
<evidence type="ECO:0000313" key="6">
    <source>
        <dbReference type="Proteomes" id="UP001497602"/>
    </source>
</evidence>
<dbReference type="PRINTS" id="PR00154">
    <property type="entry name" value="AMPBINDING"/>
</dbReference>
<feature type="domain" description="AMP-dependent synthetase/ligase" evidence="4">
    <location>
        <begin position="15"/>
        <end position="418"/>
    </location>
</feature>
<dbReference type="SUPFAM" id="SSF56801">
    <property type="entry name" value="Acetyl-CoA synthetase-like"/>
    <property type="match status" value="1"/>
</dbReference>
<evidence type="ECO:0000256" key="1">
    <source>
        <dbReference type="ARBA" id="ARBA00022598"/>
    </source>
</evidence>
<evidence type="ECO:0000256" key="3">
    <source>
        <dbReference type="ARBA" id="ARBA00023098"/>
    </source>
</evidence>
<gene>
    <name evidence="5" type="ORF">T190115A13A_130056</name>
</gene>
<dbReference type="Gene3D" id="3.40.50.12780">
    <property type="entry name" value="N-terminal domain of ligase-like"/>
    <property type="match status" value="1"/>
</dbReference>
<dbReference type="GO" id="GO:0004467">
    <property type="term" value="F:long-chain fatty acid-CoA ligase activity"/>
    <property type="evidence" value="ECO:0007669"/>
    <property type="project" value="UniProtKB-EC"/>
</dbReference>
<dbReference type="PROSITE" id="PS00455">
    <property type="entry name" value="AMP_BINDING"/>
    <property type="match status" value="1"/>
</dbReference>
<keyword evidence="1 5" id="KW-0436">Ligase</keyword>
<dbReference type="Pfam" id="PF23562">
    <property type="entry name" value="AMP-binding_C_3"/>
    <property type="match status" value="1"/>
</dbReference>
<reference evidence="5 6" key="1">
    <citation type="submission" date="2024-05" db="EMBL/GenBank/DDBJ databases">
        <authorList>
            <person name="Duchaud E."/>
        </authorList>
    </citation>
    <scope>NUCLEOTIDE SEQUENCE [LARGE SCALE GENOMIC DNA]</scope>
    <source>
        <strain evidence="5">Ena-SAMPLE-TAB-13-05-2024-13:56:06:370-140305</strain>
    </source>
</reference>
<sequence>MPKNISRLFDFTYYQLENYPQQNCLVHKHKNQWLSISTEDYIKYANTASKALLVLGIQPNDKIAIITTNNQPKWHILDIGILQIGAVNVPLYPTFSEKDYAYVLNHSDSLYCFVSDNELYEKVKAVQSQTQLKKVFSFEELETDYDWNSFLTLGSDTDLQTDIDKLKEAVQPNDLATIIYTSGTTGTPKGVMLSHQNIVSNVFNVGGTLNITTSKKRAVSYLPICHIFERASSYYAQYKGFEIHFAESIDKLGENLKEIRPHFLTVVPRLLEKVFDKIVDKGSNLTGIKKRLFYWALALGEQYKPYGKNGWVYEKQLAIARKLIFSKWKEALGGAIEFMIAGSAPMQPRLIRVFTAAGIPVFEGYGMTETSPGVSITYMHDNGFKIGTVGRILDNVTVKIAEDGEILVKGSNVMLGYYKNPEQTNKTIIDGFLHTGDIGELDEDGFLKITDRKKEIFKTSGGKYIAPAVLESEFKKSRFIEQIMVIGEGEKMPAAFIQIAYDFVNEWAKRHEYELSDISTDEKLIDRIQEEIDTHNQVFGKWEQIKRFEITPDEWSIEQGHLTPTLKMRRKIILEKYNNLYKKIYNHQ</sequence>
<keyword evidence="2" id="KW-0276">Fatty acid metabolism</keyword>